<dbReference type="SUPFAM" id="SSF56601">
    <property type="entry name" value="beta-lactamase/transpeptidase-like"/>
    <property type="match status" value="1"/>
</dbReference>
<dbReference type="Proteomes" id="UP001595851">
    <property type="component" value="Unassembled WGS sequence"/>
</dbReference>
<evidence type="ECO:0000313" key="4">
    <source>
        <dbReference type="Proteomes" id="UP001595851"/>
    </source>
</evidence>
<dbReference type="PANTHER" id="PTHR30627">
    <property type="entry name" value="PEPTIDOGLYCAN D,D-TRANSPEPTIDASE"/>
    <property type="match status" value="1"/>
</dbReference>
<dbReference type="Pfam" id="PF05223">
    <property type="entry name" value="MecA_N"/>
    <property type="match status" value="1"/>
</dbReference>
<dbReference type="RefSeq" id="WP_379528194.1">
    <property type="nucleotide sequence ID" value="NZ_JBHSBI010000005.1"/>
</dbReference>
<dbReference type="InterPro" id="IPR007887">
    <property type="entry name" value="MecA_N"/>
</dbReference>
<feature type="domain" description="NTF2-like N-terminal transpeptidase" evidence="2">
    <location>
        <begin position="34"/>
        <end position="142"/>
    </location>
</feature>
<dbReference type="InterPro" id="IPR012338">
    <property type="entry name" value="Beta-lactam/transpept-like"/>
</dbReference>
<feature type="domain" description="Penicillin-binding protein transpeptidase" evidence="1">
    <location>
        <begin position="236"/>
        <end position="508"/>
    </location>
</feature>
<protein>
    <submittedName>
        <fullName evidence="3">Penicillin-binding transpeptidase domain-containing protein</fullName>
    </submittedName>
</protein>
<organism evidence="3 4">
    <name type="scientific">Nonomuraea purpurea</name>
    <dbReference type="NCBI Taxonomy" id="1849276"/>
    <lineage>
        <taxon>Bacteria</taxon>
        <taxon>Bacillati</taxon>
        <taxon>Actinomycetota</taxon>
        <taxon>Actinomycetes</taxon>
        <taxon>Streptosporangiales</taxon>
        <taxon>Streptosporangiaceae</taxon>
        <taxon>Nonomuraea</taxon>
    </lineage>
</organism>
<keyword evidence="4" id="KW-1185">Reference proteome</keyword>
<dbReference type="InterPro" id="IPR050515">
    <property type="entry name" value="Beta-lactam/transpept"/>
</dbReference>
<sequence length="511" mass="54065">MRRRRLIVLVIAVVAVVGAGAFAVLASDRIKGSAAQTAAAYFEAWRESDVGAMERLVYQPPSDFVTRHRQLSDKLGIQSIQLTPGQLRSTGESSAEIPFTGVRQLSELGAWPFESTLRLGVHDRAWKVLWTPETLHPLLKDGGTLEVDQIAGAPAELVTSEGDRIPNDSYAEPYLNQLKPELDRAGHGWRLLSKVPGRPDRQLLARQPKANVERTTLSRPVQAAAARALDGVEDSAIVAIRPRTGEILGLADRLANNFSAIRDTFPPGSVFKTITAAALLKSGLTPADQLPCPASYTIPFHRSFDNDGEVDRGVVSFADAFAYSCNTTFVEQATTRLRVEDLRQAASEWGFGQPIPTGIGGTCGSISGADDPDMLGADAIGQGGVEVTPLCMAALAASVQSGTWRSPRLLSKRQVSGIEGTAPGDVELDQGVVGALREMMAAVVDHGTASGSGLPAGVAGKTGTAEVSDGSRSHAWFIGYRDDLAFCVFVRNGGSGGGTAVPIAARFLNGL</sequence>
<comment type="caution">
    <text evidence="3">The sequence shown here is derived from an EMBL/GenBank/DDBJ whole genome shotgun (WGS) entry which is preliminary data.</text>
</comment>
<name>A0ABV8G327_9ACTN</name>
<accession>A0ABV8G327</accession>
<dbReference type="Gene3D" id="3.40.710.10">
    <property type="entry name" value="DD-peptidase/beta-lactamase superfamily"/>
    <property type="match status" value="1"/>
</dbReference>
<reference evidence="4" key="1">
    <citation type="journal article" date="2019" name="Int. J. Syst. Evol. Microbiol.">
        <title>The Global Catalogue of Microorganisms (GCM) 10K type strain sequencing project: providing services to taxonomists for standard genome sequencing and annotation.</title>
        <authorList>
            <consortium name="The Broad Institute Genomics Platform"/>
            <consortium name="The Broad Institute Genome Sequencing Center for Infectious Disease"/>
            <person name="Wu L."/>
            <person name="Ma J."/>
        </authorList>
    </citation>
    <scope>NUCLEOTIDE SEQUENCE [LARGE SCALE GENOMIC DNA]</scope>
    <source>
        <strain evidence="4">TBRC 1276</strain>
    </source>
</reference>
<evidence type="ECO:0000313" key="3">
    <source>
        <dbReference type="EMBL" id="MFC4008113.1"/>
    </source>
</evidence>
<proteinExistence type="predicted"/>
<gene>
    <name evidence="3" type="ORF">ACFOY2_12835</name>
</gene>
<evidence type="ECO:0000259" key="2">
    <source>
        <dbReference type="Pfam" id="PF05223"/>
    </source>
</evidence>
<dbReference type="Pfam" id="PF00905">
    <property type="entry name" value="Transpeptidase"/>
    <property type="match status" value="1"/>
</dbReference>
<evidence type="ECO:0000259" key="1">
    <source>
        <dbReference type="Pfam" id="PF00905"/>
    </source>
</evidence>
<dbReference type="EMBL" id="JBHSBI010000005">
    <property type="protein sequence ID" value="MFC4008113.1"/>
    <property type="molecule type" value="Genomic_DNA"/>
</dbReference>
<dbReference type="InterPro" id="IPR001460">
    <property type="entry name" value="PCN-bd_Tpept"/>
</dbReference>
<dbReference type="PANTHER" id="PTHR30627:SF24">
    <property type="entry name" value="PENICILLIN-BINDING PROTEIN 4B"/>
    <property type="match status" value="1"/>
</dbReference>
<dbReference type="Gene3D" id="3.10.450.100">
    <property type="entry name" value="NTF2-like, domain 1"/>
    <property type="match status" value="1"/>
</dbReference>